<comment type="caution">
    <text evidence="6">The sequence shown here is derived from an EMBL/GenBank/DDBJ whole genome shotgun (WGS) entry which is preliminary data.</text>
</comment>
<feature type="transmembrane region" description="Helical" evidence="5">
    <location>
        <begin position="182"/>
        <end position="201"/>
    </location>
</feature>
<feature type="non-terminal residue" evidence="6">
    <location>
        <position position="1"/>
    </location>
</feature>
<evidence type="ECO:0000313" key="7">
    <source>
        <dbReference type="Proteomes" id="UP001177023"/>
    </source>
</evidence>
<organism evidence="6 7">
    <name type="scientific">Mesorhabditis spiculigera</name>
    <dbReference type="NCBI Taxonomy" id="96644"/>
    <lineage>
        <taxon>Eukaryota</taxon>
        <taxon>Metazoa</taxon>
        <taxon>Ecdysozoa</taxon>
        <taxon>Nematoda</taxon>
        <taxon>Chromadorea</taxon>
        <taxon>Rhabditida</taxon>
        <taxon>Rhabditina</taxon>
        <taxon>Rhabditomorpha</taxon>
        <taxon>Rhabditoidea</taxon>
        <taxon>Rhabditidae</taxon>
        <taxon>Mesorhabditinae</taxon>
        <taxon>Mesorhabditis</taxon>
    </lineage>
</organism>
<evidence type="ECO:0000256" key="3">
    <source>
        <dbReference type="ARBA" id="ARBA00022989"/>
    </source>
</evidence>
<evidence type="ECO:0000256" key="4">
    <source>
        <dbReference type="ARBA" id="ARBA00023136"/>
    </source>
</evidence>
<dbReference type="GO" id="GO:0016020">
    <property type="term" value="C:membrane"/>
    <property type="evidence" value="ECO:0007669"/>
    <property type="project" value="UniProtKB-SubCell"/>
</dbReference>
<dbReference type="AlphaFoldDB" id="A0AA36CGG3"/>
<dbReference type="PANTHER" id="PTHR23294:SF18">
    <property type="entry name" value="UNC93-LIKE PROTEIN MFSD11"/>
    <property type="match status" value="1"/>
</dbReference>
<feature type="transmembrane region" description="Helical" evidence="5">
    <location>
        <begin position="236"/>
        <end position="254"/>
    </location>
</feature>
<name>A0AA36CGG3_9BILA</name>
<evidence type="ECO:0000256" key="5">
    <source>
        <dbReference type="SAM" id="Phobius"/>
    </source>
</evidence>
<gene>
    <name evidence="6" type="ORF">MSPICULIGERA_LOCUS6147</name>
</gene>
<feature type="transmembrane region" description="Helical" evidence="5">
    <location>
        <begin position="83"/>
        <end position="106"/>
    </location>
</feature>
<feature type="transmembrane region" description="Helical" evidence="5">
    <location>
        <begin position="127"/>
        <end position="146"/>
    </location>
</feature>
<accession>A0AA36CGG3</accession>
<protein>
    <submittedName>
        <fullName evidence="6">Uncharacterized protein</fullName>
    </submittedName>
</protein>
<dbReference type="InterPro" id="IPR010291">
    <property type="entry name" value="Ion_channel_UNC-93"/>
</dbReference>
<comment type="subcellular location">
    <subcellularLocation>
        <location evidence="1">Membrane</location>
        <topology evidence="1">Multi-pass membrane protein</topology>
    </subcellularLocation>
</comment>
<keyword evidence="3 5" id="KW-1133">Transmembrane helix</keyword>
<evidence type="ECO:0000256" key="1">
    <source>
        <dbReference type="ARBA" id="ARBA00004141"/>
    </source>
</evidence>
<feature type="transmembrane region" description="Helical" evidence="5">
    <location>
        <begin position="6"/>
        <end position="32"/>
    </location>
</feature>
<sequence>MNDDRFMVMAAILLGIVQLLGFYGFDMMAFLVEPVCHSVRERCPDCIIEYAGYYGVAILCFSYTIGNLIAPCLLPIFGSQGCLTLSALCFASYAANFFVFAKLFLFSGLCPGRLGLCIFLRWRWNQSITWMVGSVTTLLSGVFQIVTNMVLDEIPDENITTLAYEVKNQAAYRDFSDLEIRILSTGMTLLASGALLIGLSLPKRQIPDCLQQRVKTGISFGEQIGKVARAVVQYESLLLAPFYLYTGLVISIFLTLYPTTLAFTDSLAGEKNTVAYYCIAVTIGEVIVGLIITALNKRVKDFGMLYRHWHQPRRSHFFEPSATVAIILGILCGALDGAANNCRMVSAAKSLPADPAIGFSVSKFYQAIGQTTCLYLGAMFDMHQMILLSASMLIAGIFGYILFLRGLSNRKKKTVKESKKNVNSMEETDLCGGFGFEDSFLET</sequence>
<evidence type="ECO:0000313" key="6">
    <source>
        <dbReference type="EMBL" id="CAJ0567599.1"/>
    </source>
</evidence>
<dbReference type="Pfam" id="PF05978">
    <property type="entry name" value="UNC-93"/>
    <property type="match status" value="2"/>
</dbReference>
<keyword evidence="7" id="KW-1185">Reference proteome</keyword>
<feature type="transmembrane region" description="Helical" evidence="5">
    <location>
        <begin position="317"/>
        <end position="339"/>
    </location>
</feature>
<dbReference type="Proteomes" id="UP001177023">
    <property type="component" value="Unassembled WGS sequence"/>
</dbReference>
<dbReference type="EMBL" id="CATQJA010001518">
    <property type="protein sequence ID" value="CAJ0567599.1"/>
    <property type="molecule type" value="Genomic_DNA"/>
</dbReference>
<keyword evidence="4 5" id="KW-0472">Membrane</keyword>
<evidence type="ECO:0000256" key="2">
    <source>
        <dbReference type="ARBA" id="ARBA00022692"/>
    </source>
</evidence>
<feature type="transmembrane region" description="Helical" evidence="5">
    <location>
        <begin position="53"/>
        <end position="77"/>
    </location>
</feature>
<reference evidence="6" key="1">
    <citation type="submission" date="2023-06" db="EMBL/GenBank/DDBJ databases">
        <authorList>
            <person name="Delattre M."/>
        </authorList>
    </citation>
    <scope>NUCLEOTIDE SEQUENCE</scope>
    <source>
        <strain evidence="6">AF72</strain>
    </source>
</reference>
<proteinExistence type="predicted"/>
<feature type="transmembrane region" description="Helical" evidence="5">
    <location>
        <begin position="274"/>
        <end position="296"/>
    </location>
</feature>
<feature type="transmembrane region" description="Helical" evidence="5">
    <location>
        <begin position="385"/>
        <end position="404"/>
    </location>
</feature>
<dbReference type="InterPro" id="IPR051617">
    <property type="entry name" value="UNC-93-like_regulator"/>
</dbReference>
<keyword evidence="2 5" id="KW-0812">Transmembrane</keyword>
<dbReference type="PANTHER" id="PTHR23294">
    <property type="entry name" value="ET TRANSLATION PRODUCT-RELATED"/>
    <property type="match status" value="1"/>
</dbReference>